<evidence type="ECO:0000313" key="1">
    <source>
        <dbReference type="EMBL" id="BCX46855.1"/>
    </source>
</evidence>
<dbReference type="Gene3D" id="2.60.40.2030">
    <property type="match status" value="1"/>
</dbReference>
<organism evidence="1 2">
    <name type="scientific">Haloferula helveola</name>
    <dbReference type="NCBI Taxonomy" id="490095"/>
    <lineage>
        <taxon>Bacteria</taxon>
        <taxon>Pseudomonadati</taxon>
        <taxon>Verrucomicrobiota</taxon>
        <taxon>Verrucomicrobiia</taxon>
        <taxon>Verrucomicrobiales</taxon>
        <taxon>Verrucomicrobiaceae</taxon>
        <taxon>Haloferula</taxon>
    </lineage>
</organism>
<evidence type="ECO:0000313" key="2">
    <source>
        <dbReference type="Proteomes" id="UP001374893"/>
    </source>
</evidence>
<keyword evidence="2" id="KW-1185">Reference proteome</keyword>
<proteinExistence type="predicted"/>
<reference evidence="1 2" key="1">
    <citation type="submission" date="2021-06" db="EMBL/GenBank/DDBJ databases">
        <title>Complete genome of Haloferula helveola possessing various polysaccharide degrading enzymes.</title>
        <authorList>
            <person name="Takami H."/>
            <person name="Huang C."/>
            <person name="Hamasaki K."/>
        </authorList>
    </citation>
    <scope>NUCLEOTIDE SEQUENCE [LARGE SCALE GENOMIC DNA]</scope>
    <source>
        <strain evidence="1 2">CN-1</strain>
    </source>
</reference>
<protein>
    <submittedName>
        <fullName evidence="1">Fibronectin type III domain-conaining protein</fullName>
    </submittedName>
</protein>
<sequence length="652" mass="69182">MLLALSSLPLWGAANQELAEDNVLVVRNSAQPDSQAVWEAYQAVRPGVRGMDLNDPSLLPGTIDYSEFVSKIRNPLRSHLESTGSAEDVMVIVLTKGIPHRIRDLNLGDVGDSPGTAYNLWQAGKASYVSVDSELTLLWQDLEVGDTANAMDSPADNRVTNPFRSLATPFASFDRSGIRDSATFVAGGTTWTMKTSKKGSNLDPGCMYLVSRLDGNSLGAVIGMIQRGPVANYNPESDWIVQDKHAGGTYDLGDYNSTESQVAPQWPAFLYEETNTFIIGENGDLPNGNAGTQRLSGRVAALTGYGGNHSGGHWTGFTSTWQGQLAAGAVYSGIESFNARKFGGVGGFSDHGQLSDWIDAGGTLGVGNVWEPMTDGAPRNSYLLKHYFIDGRTWVEAAWSSVRYISWQTLVLGDPLAKASFSSLPTASVSADGRLSETGGSSAVLTVTLSQPADEDTDIELTFTGADMDLDYRIANGNSGTVRIAKGNTTATLDLEGLPDEEVEGTETLEVTIAPSANLVAASAPAEVAIDDSPFASWILDRFGAPSGITHPDADPDGDGIANVVEYALGLDPLLPGTGPSLDSNSGTPTYRYSINPAATDVDVSVEFSTNLEQWLPAAPGFTGTVDGLDQFEVPVPAGEDNGFFRLRVDLQ</sequence>
<dbReference type="EMBL" id="AP024702">
    <property type="protein sequence ID" value="BCX46855.1"/>
    <property type="molecule type" value="Genomic_DNA"/>
</dbReference>
<dbReference type="InterPro" id="IPR038081">
    <property type="entry name" value="CalX-like_sf"/>
</dbReference>
<accession>A0ABM7R9G4</accession>
<dbReference type="Proteomes" id="UP001374893">
    <property type="component" value="Chromosome"/>
</dbReference>
<dbReference type="SUPFAM" id="SSF141072">
    <property type="entry name" value="CalX-like"/>
    <property type="match status" value="1"/>
</dbReference>
<name>A0ABM7R9G4_9BACT</name>
<gene>
    <name evidence="1" type="ORF">HAHE_07630</name>
</gene>